<evidence type="ECO:0000256" key="2">
    <source>
        <dbReference type="ARBA" id="ARBA00004479"/>
    </source>
</evidence>
<comment type="subcellular location">
    <subcellularLocation>
        <location evidence="1">Cell membrane</location>
    </subcellularLocation>
    <subcellularLocation>
        <location evidence="12">Endomembrane system</location>
        <topology evidence="12">Single-pass membrane protein</topology>
    </subcellularLocation>
    <subcellularLocation>
        <location evidence="2">Membrane</location>
        <topology evidence="2">Single-pass type I membrane protein</topology>
    </subcellularLocation>
</comment>
<protein>
    <submittedName>
        <fullName evidence="13">Uncharacterized protein</fullName>
    </submittedName>
</protein>
<keyword evidence="8" id="KW-1133">Transmembrane helix</keyword>
<dbReference type="GO" id="GO:0009791">
    <property type="term" value="P:post-embryonic development"/>
    <property type="evidence" value="ECO:0007669"/>
    <property type="project" value="UniProtKB-ARBA"/>
</dbReference>
<dbReference type="Pfam" id="PF00560">
    <property type="entry name" value="LRR_1"/>
    <property type="match status" value="2"/>
</dbReference>
<keyword evidence="3" id="KW-1003">Cell membrane</keyword>
<comment type="caution">
    <text evidence="13">The sequence shown here is derived from an EMBL/GenBank/DDBJ whole genome shotgun (WGS) entry which is preliminary data.</text>
</comment>
<keyword evidence="5" id="KW-0812">Transmembrane</keyword>
<accession>A0A507FNF8</accession>
<evidence type="ECO:0000256" key="1">
    <source>
        <dbReference type="ARBA" id="ARBA00004236"/>
    </source>
</evidence>
<keyword evidence="9" id="KW-0472">Membrane</keyword>
<name>A0A507FNF8_9FUNG</name>
<dbReference type="GO" id="GO:0012505">
    <property type="term" value="C:endomembrane system"/>
    <property type="evidence" value="ECO:0007669"/>
    <property type="project" value="UniProtKB-SubCell"/>
</dbReference>
<proteinExistence type="predicted"/>
<dbReference type="PANTHER" id="PTHR27004:SF203">
    <property type="entry name" value="LEUCINE-RICH REPEAT-CONTAINING N-TERMINAL PLANT-TYPE DOMAIN-CONTAINING PROTEIN"/>
    <property type="match status" value="1"/>
</dbReference>
<evidence type="ECO:0000256" key="6">
    <source>
        <dbReference type="ARBA" id="ARBA00022729"/>
    </source>
</evidence>
<keyword evidence="14" id="KW-1185">Reference proteome</keyword>
<evidence type="ECO:0000256" key="12">
    <source>
        <dbReference type="ARBA" id="ARBA00037847"/>
    </source>
</evidence>
<organism evidence="13 14">
    <name type="scientific">Chytriomyces confervae</name>
    <dbReference type="NCBI Taxonomy" id="246404"/>
    <lineage>
        <taxon>Eukaryota</taxon>
        <taxon>Fungi</taxon>
        <taxon>Fungi incertae sedis</taxon>
        <taxon>Chytridiomycota</taxon>
        <taxon>Chytridiomycota incertae sedis</taxon>
        <taxon>Chytridiomycetes</taxon>
        <taxon>Chytridiales</taxon>
        <taxon>Chytriomycetaceae</taxon>
        <taxon>Chytriomyces</taxon>
    </lineage>
</organism>
<evidence type="ECO:0000256" key="4">
    <source>
        <dbReference type="ARBA" id="ARBA00022614"/>
    </source>
</evidence>
<dbReference type="Proteomes" id="UP000320333">
    <property type="component" value="Unassembled WGS sequence"/>
</dbReference>
<dbReference type="GO" id="GO:0051707">
    <property type="term" value="P:response to other organism"/>
    <property type="evidence" value="ECO:0007669"/>
    <property type="project" value="UniProtKB-ARBA"/>
</dbReference>
<evidence type="ECO:0000256" key="7">
    <source>
        <dbReference type="ARBA" id="ARBA00022737"/>
    </source>
</evidence>
<dbReference type="STRING" id="246404.A0A507FNF8"/>
<dbReference type="FunFam" id="3.80.10.10:FF:000453">
    <property type="entry name" value="Leucine-rich receptor-like protein kinase family protein"/>
    <property type="match status" value="1"/>
</dbReference>
<keyword evidence="4" id="KW-0433">Leucine-rich repeat</keyword>
<dbReference type="PANTHER" id="PTHR27004">
    <property type="entry name" value="RECEPTOR-LIKE PROTEIN 12 ISOFORM X1"/>
    <property type="match status" value="1"/>
</dbReference>
<dbReference type="GO" id="GO:0005886">
    <property type="term" value="C:plasma membrane"/>
    <property type="evidence" value="ECO:0007669"/>
    <property type="project" value="UniProtKB-SubCell"/>
</dbReference>
<dbReference type="Gene3D" id="3.80.10.10">
    <property type="entry name" value="Ribonuclease Inhibitor"/>
    <property type="match status" value="1"/>
</dbReference>
<dbReference type="AlphaFoldDB" id="A0A507FNF8"/>
<keyword evidence="7" id="KW-0677">Repeat</keyword>
<sequence length="367" mass="40745">MDQAVLDALVSIQQRLDSIERKQDLLSTQVDSTNADIGHLTRSVQETRALVHAVNNKLINKGRKFYTALSDLPLEVLSRILAYIHPATSSTGPDQSHNGYLISPSHKVHTAGPGIQSVLKFRRVSRSFNAVLLDPHFVTKNLKHHLITTKPPVSPPQRVPEQDAPPFPLSSTSNLAAASKTPTDMDKAWFAWPPTFQNAYLSARLHQLTEIDWKNTEFCFSGIPKAIEGFRDGVGLTHLTLYRCKLSGVIPPEIGYLKLLVTLRLDDNNLTGFIPAEIESLTNLNYLCLDHNSLSGLIPHQLGALTQLKIMNLRHNCFSGRVPVELGRLDKLTTLYMSGSPELELVIPEGITAGGVVWNLMRREGFR</sequence>
<evidence type="ECO:0000256" key="5">
    <source>
        <dbReference type="ARBA" id="ARBA00022692"/>
    </source>
</evidence>
<evidence type="ECO:0000256" key="10">
    <source>
        <dbReference type="ARBA" id="ARBA00023170"/>
    </source>
</evidence>
<evidence type="ECO:0000256" key="9">
    <source>
        <dbReference type="ARBA" id="ARBA00023136"/>
    </source>
</evidence>
<gene>
    <name evidence="13" type="ORF">CcCBS67573_g01868</name>
</gene>
<dbReference type="GO" id="GO:0006952">
    <property type="term" value="P:defense response"/>
    <property type="evidence" value="ECO:0007669"/>
    <property type="project" value="UniProtKB-ARBA"/>
</dbReference>
<keyword evidence="10" id="KW-0675">Receptor</keyword>
<evidence type="ECO:0000313" key="14">
    <source>
        <dbReference type="Proteomes" id="UP000320333"/>
    </source>
</evidence>
<evidence type="ECO:0000313" key="13">
    <source>
        <dbReference type="EMBL" id="TPX76866.1"/>
    </source>
</evidence>
<keyword evidence="11" id="KW-0325">Glycoprotein</keyword>
<dbReference type="InterPro" id="IPR001611">
    <property type="entry name" value="Leu-rich_rpt"/>
</dbReference>
<dbReference type="OrthoDB" id="676979at2759"/>
<reference evidence="13 14" key="1">
    <citation type="journal article" date="2019" name="Sci. Rep.">
        <title>Comparative genomics of chytrid fungi reveal insights into the obligate biotrophic and pathogenic lifestyle of Synchytrium endobioticum.</title>
        <authorList>
            <person name="van de Vossenberg B.T.L.H."/>
            <person name="Warris S."/>
            <person name="Nguyen H.D.T."/>
            <person name="van Gent-Pelzer M.P.E."/>
            <person name="Joly D.L."/>
            <person name="van de Geest H.C."/>
            <person name="Bonants P.J.M."/>
            <person name="Smith D.S."/>
            <person name="Levesque C.A."/>
            <person name="van der Lee T.A.J."/>
        </authorList>
    </citation>
    <scope>NUCLEOTIDE SEQUENCE [LARGE SCALE GENOMIC DNA]</scope>
    <source>
        <strain evidence="13 14">CBS 675.73</strain>
    </source>
</reference>
<evidence type="ECO:0000256" key="3">
    <source>
        <dbReference type="ARBA" id="ARBA00022475"/>
    </source>
</evidence>
<dbReference type="SUPFAM" id="SSF52058">
    <property type="entry name" value="L domain-like"/>
    <property type="match status" value="1"/>
</dbReference>
<keyword evidence="6" id="KW-0732">Signal</keyword>
<dbReference type="EMBL" id="QEAP01000034">
    <property type="protein sequence ID" value="TPX76866.1"/>
    <property type="molecule type" value="Genomic_DNA"/>
</dbReference>
<dbReference type="Pfam" id="PF13855">
    <property type="entry name" value="LRR_8"/>
    <property type="match status" value="1"/>
</dbReference>
<evidence type="ECO:0000256" key="8">
    <source>
        <dbReference type="ARBA" id="ARBA00022989"/>
    </source>
</evidence>
<evidence type="ECO:0000256" key="11">
    <source>
        <dbReference type="ARBA" id="ARBA00023180"/>
    </source>
</evidence>
<dbReference type="InterPro" id="IPR032675">
    <property type="entry name" value="LRR_dom_sf"/>
</dbReference>